<keyword evidence="1" id="KW-0810">Translation regulation</keyword>
<dbReference type="NCBIfam" id="TIGR00741">
    <property type="entry name" value="yfiA"/>
    <property type="match status" value="1"/>
</dbReference>
<dbReference type="SUPFAM" id="SSF69754">
    <property type="entry name" value="Ribosome binding protein Y (YfiA homologue)"/>
    <property type="match status" value="1"/>
</dbReference>
<dbReference type="GeneID" id="7398094"/>
<dbReference type="PANTHER" id="PTHR33231">
    <property type="entry name" value="30S RIBOSOMAL PROTEIN"/>
    <property type="match status" value="1"/>
</dbReference>
<comment type="subunit">
    <text evidence="2">Associates exclusively with 100S ribosomes, which are dimers of 70S ribosomes.</text>
</comment>
<dbReference type="PANTHER" id="PTHR33231:SF1">
    <property type="entry name" value="30S RIBOSOMAL PROTEIN"/>
    <property type="match status" value="1"/>
</dbReference>
<dbReference type="InterPro" id="IPR003489">
    <property type="entry name" value="RHF/RaiA"/>
</dbReference>
<protein>
    <recommendedName>
        <fullName evidence="3">Ribosome hibernation promoting factor</fullName>
    </recommendedName>
</protein>
<dbReference type="InterPro" id="IPR036567">
    <property type="entry name" value="RHF-like"/>
</dbReference>
<dbReference type="EMBL" id="VTCY01000005">
    <property type="protein sequence ID" value="KAB0452091.1"/>
    <property type="molecule type" value="Genomic_DNA"/>
</dbReference>
<reference evidence="4" key="1">
    <citation type="submission" date="2019-08" db="EMBL/GenBank/DDBJ databases">
        <authorList>
            <person name="Amaro Estrada I."/>
            <person name="Quiroz Castaneda R.E."/>
            <person name="Martinez Ocampo F."/>
            <person name="Rodriguez Camarillo S.D."/>
        </authorList>
    </citation>
    <scope>NUCLEOTIDE SEQUENCE</scope>
    <source>
        <strain evidence="4">MEX-30-184-02</strain>
    </source>
</reference>
<dbReference type="CDD" id="cd00552">
    <property type="entry name" value="RaiA"/>
    <property type="match status" value="1"/>
</dbReference>
<evidence type="ECO:0000256" key="1">
    <source>
        <dbReference type="ARBA" id="ARBA00022845"/>
    </source>
</evidence>
<gene>
    <name evidence="4" type="primary">raiA</name>
    <name evidence="4" type="ORF">FY207_02265</name>
</gene>
<dbReference type="AlphaFoldDB" id="A0A643CLQ8"/>
<organism evidence="4">
    <name type="scientific">Anaplasma marginale</name>
    <dbReference type="NCBI Taxonomy" id="770"/>
    <lineage>
        <taxon>Bacteria</taxon>
        <taxon>Pseudomonadati</taxon>
        <taxon>Pseudomonadota</taxon>
        <taxon>Alphaproteobacteria</taxon>
        <taxon>Rickettsiales</taxon>
        <taxon>Anaplasmataceae</taxon>
        <taxon>Anaplasma</taxon>
    </lineage>
</organism>
<proteinExistence type="predicted"/>
<evidence type="ECO:0000313" key="4">
    <source>
        <dbReference type="EMBL" id="KAB0452091.1"/>
    </source>
</evidence>
<dbReference type="GO" id="GO:0022627">
    <property type="term" value="C:cytosolic small ribosomal subunit"/>
    <property type="evidence" value="ECO:0007669"/>
    <property type="project" value="TreeGrafter"/>
</dbReference>
<name>A0A643CLQ8_ANAMA</name>
<dbReference type="GO" id="GO:0045900">
    <property type="term" value="P:negative regulation of translational elongation"/>
    <property type="evidence" value="ECO:0007669"/>
    <property type="project" value="TreeGrafter"/>
</dbReference>
<dbReference type="Pfam" id="PF02482">
    <property type="entry name" value="Ribosomal_S30AE"/>
    <property type="match status" value="1"/>
</dbReference>
<evidence type="ECO:0000256" key="2">
    <source>
        <dbReference type="ARBA" id="ARBA00038695"/>
    </source>
</evidence>
<accession>A0A643CLQ8</accession>
<sequence length="104" mass="11589">MNVIITCRGYKATASIKSYVEDSISSHLGKYLHDSPQINVRVVMAKEAHMFTACVSIHEDHHEFVNASKSAETVYKAVDAAVTHVANGLRKYKEEKTDKNHTAN</sequence>
<dbReference type="GO" id="GO:0043024">
    <property type="term" value="F:ribosomal small subunit binding"/>
    <property type="evidence" value="ECO:0007669"/>
    <property type="project" value="TreeGrafter"/>
</dbReference>
<dbReference type="RefSeq" id="WP_010264593.1">
    <property type="nucleotide sequence ID" value="NZ_CP023730.1"/>
</dbReference>
<evidence type="ECO:0000256" key="3">
    <source>
        <dbReference type="ARBA" id="ARBA00041148"/>
    </source>
</evidence>
<dbReference type="InterPro" id="IPR050574">
    <property type="entry name" value="HPF/YfiA_ribosome-assoc"/>
</dbReference>
<dbReference type="Gene3D" id="3.30.160.100">
    <property type="entry name" value="Ribosome hibernation promotion factor-like"/>
    <property type="match status" value="1"/>
</dbReference>
<comment type="caution">
    <text evidence="4">The sequence shown here is derived from an EMBL/GenBank/DDBJ whole genome shotgun (WGS) entry which is preliminary data.</text>
</comment>